<dbReference type="CDD" id="cd05466">
    <property type="entry name" value="PBP2_LTTR_substrate"/>
    <property type="match status" value="1"/>
</dbReference>
<evidence type="ECO:0000256" key="4">
    <source>
        <dbReference type="ARBA" id="ARBA00023163"/>
    </source>
</evidence>
<dbReference type="Gene3D" id="3.40.190.10">
    <property type="entry name" value="Periplasmic binding protein-like II"/>
    <property type="match status" value="2"/>
</dbReference>
<dbReference type="PANTHER" id="PTHR30126">
    <property type="entry name" value="HTH-TYPE TRANSCRIPTIONAL REGULATOR"/>
    <property type="match status" value="1"/>
</dbReference>
<reference evidence="6" key="1">
    <citation type="submission" date="2020-08" db="EMBL/GenBank/DDBJ databases">
        <title>Whole genome shotgun sequence of Actinocatenispora sera NBRC 101916.</title>
        <authorList>
            <person name="Komaki H."/>
            <person name="Tamura T."/>
        </authorList>
    </citation>
    <scope>NUCLEOTIDE SEQUENCE</scope>
    <source>
        <strain evidence="6">NBRC 101916</strain>
    </source>
</reference>
<proteinExistence type="inferred from homology"/>
<evidence type="ECO:0000256" key="1">
    <source>
        <dbReference type="ARBA" id="ARBA00009437"/>
    </source>
</evidence>
<dbReference type="InterPro" id="IPR036388">
    <property type="entry name" value="WH-like_DNA-bd_sf"/>
</dbReference>
<evidence type="ECO:0000256" key="2">
    <source>
        <dbReference type="ARBA" id="ARBA00023015"/>
    </source>
</evidence>
<dbReference type="AlphaFoldDB" id="A0A810L2Z2"/>
<dbReference type="Pfam" id="PF03466">
    <property type="entry name" value="LysR_substrate"/>
    <property type="match status" value="1"/>
</dbReference>
<dbReference type="GO" id="GO:0003700">
    <property type="term" value="F:DNA-binding transcription factor activity"/>
    <property type="evidence" value="ECO:0007669"/>
    <property type="project" value="InterPro"/>
</dbReference>
<dbReference type="PANTHER" id="PTHR30126:SF39">
    <property type="entry name" value="HTH-TYPE TRANSCRIPTIONAL REGULATOR CYSL"/>
    <property type="match status" value="1"/>
</dbReference>
<dbReference type="GO" id="GO:0000976">
    <property type="term" value="F:transcription cis-regulatory region binding"/>
    <property type="evidence" value="ECO:0007669"/>
    <property type="project" value="TreeGrafter"/>
</dbReference>
<name>A0A810L2Z2_9ACTN</name>
<dbReference type="InterPro" id="IPR036390">
    <property type="entry name" value="WH_DNA-bd_sf"/>
</dbReference>
<dbReference type="SUPFAM" id="SSF53850">
    <property type="entry name" value="Periplasmic binding protein-like II"/>
    <property type="match status" value="1"/>
</dbReference>
<dbReference type="InterPro" id="IPR005119">
    <property type="entry name" value="LysR_subst-bd"/>
</dbReference>
<dbReference type="Proteomes" id="UP000680750">
    <property type="component" value="Chromosome"/>
</dbReference>
<evidence type="ECO:0000313" key="6">
    <source>
        <dbReference type="EMBL" id="BCJ28771.1"/>
    </source>
</evidence>
<evidence type="ECO:0000256" key="3">
    <source>
        <dbReference type="ARBA" id="ARBA00023125"/>
    </source>
</evidence>
<protein>
    <submittedName>
        <fullName evidence="6">LysR family transcriptional regulator</fullName>
    </submittedName>
</protein>
<keyword evidence="4" id="KW-0804">Transcription</keyword>
<gene>
    <name evidence="6" type="ORF">Asera_28790</name>
</gene>
<keyword evidence="7" id="KW-1185">Reference proteome</keyword>
<evidence type="ECO:0000259" key="5">
    <source>
        <dbReference type="PROSITE" id="PS50931"/>
    </source>
</evidence>
<keyword evidence="2" id="KW-0805">Transcription regulation</keyword>
<keyword evidence="3" id="KW-0238">DNA-binding</keyword>
<dbReference type="InterPro" id="IPR000847">
    <property type="entry name" value="LysR_HTH_N"/>
</dbReference>
<dbReference type="SUPFAM" id="SSF46785">
    <property type="entry name" value="Winged helix' DNA-binding domain"/>
    <property type="match status" value="1"/>
</dbReference>
<feature type="domain" description="HTH lysR-type" evidence="5">
    <location>
        <begin position="81"/>
        <end position="138"/>
    </location>
</feature>
<dbReference type="KEGG" id="aser:Asera_28790"/>
<sequence length="372" mass="39903">MLRSATASTVVSSNTMKYASDSPSSCGVRERSAGTVGADTTLLVPTVTGRCTTLLPYAARFDRPGRIPVRHLRTPAYAGRVDLDQLRTALALLRYRTINRTAAAEGLAPSSVSDRVRRLEAELGAPLFSRDHTGMHPTAAGRDYLRAAATALATLDEAAEHLHATPGLVVGAQASVADELLPAVLDELRRSHPDLRVRLRPDPDRGRLLAALDGGEIDAAVLLDTGEQVGDLGFPPPASAPEHLDLRTVAMTVVAAPRHPLLGRPATMDEIRRTGGLLGREPGCSFWMATRRWLGPDVDLTAVGGLAQVRDWVATGRGIALLPRFAVRADLDSGRLAALDVAVPPLQLRLIWRHDDDAADRLRPLLYALTRA</sequence>
<dbReference type="EMBL" id="AP023354">
    <property type="protein sequence ID" value="BCJ28771.1"/>
    <property type="molecule type" value="Genomic_DNA"/>
</dbReference>
<dbReference type="PROSITE" id="PS50931">
    <property type="entry name" value="HTH_LYSR"/>
    <property type="match status" value="1"/>
</dbReference>
<organism evidence="6 7">
    <name type="scientific">Actinocatenispora sera</name>
    <dbReference type="NCBI Taxonomy" id="390989"/>
    <lineage>
        <taxon>Bacteria</taxon>
        <taxon>Bacillati</taxon>
        <taxon>Actinomycetota</taxon>
        <taxon>Actinomycetes</taxon>
        <taxon>Micromonosporales</taxon>
        <taxon>Micromonosporaceae</taxon>
        <taxon>Actinocatenispora</taxon>
    </lineage>
</organism>
<dbReference type="Pfam" id="PF00126">
    <property type="entry name" value="HTH_1"/>
    <property type="match status" value="1"/>
</dbReference>
<evidence type="ECO:0000313" key="7">
    <source>
        <dbReference type="Proteomes" id="UP000680750"/>
    </source>
</evidence>
<dbReference type="Gene3D" id="1.10.10.10">
    <property type="entry name" value="Winged helix-like DNA-binding domain superfamily/Winged helix DNA-binding domain"/>
    <property type="match status" value="1"/>
</dbReference>
<comment type="similarity">
    <text evidence="1">Belongs to the LysR transcriptional regulatory family.</text>
</comment>
<accession>A0A810L2Z2</accession>